<keyword evidence="8" id="KW-1185">Reference proteome</keyword>
<evidence type="ECO:0000256" key="3">
    <source>
        <dbReference type="ARBA" id="ARBA00023134"/>
    </source>
</evidence>
<dbReference type="InterPro" id="IPR054696">
    <property type="entry name" value="GTP-eEF1A_C"/>
</dbReference>
<feature type="region of interest" description="Disordered" evidence="4">
    <location>
        <begin position="253"/>
        <end position="272"/>
    </location>
</feature>
<dbReference type="GO" id="GO:0005737">
    <property type="term" value="C:cytoplasm"/>
    <property type="evidence" value="ECO:0007669"/>
    <property type="project" value="UniProtKB-SubCell"/>
</dbReference>
<dbReference type="AlphaFoldDB" id="B0WHY3"/>
<reference evidence="7" key="2">
    <citation type="submission" date="2021-02" db="UniProtKB">
        <authorList>
            <consortium name="EnsemblMetazoa"/>
        </authorList>
    </citation>
    <scope>IDENTIFICATION</scope>
    <source>
        <strain evidence="7">JHB</strain>
    </source>
</reference>
<keyword evidence="6" id="KW-0251">Elongation factor</keyword>
<dbReference type="SUPFAM" id="SSF50465">
    <property type="entry name" value="EF-Tu/eEF-1alpha/eIF2-gamma C-terminal domain"/>
    <property type="match status" value="1"/>
</dbReference>
<gene>
    <name evidence="7" type="primary">6038530</name>
    <name evidence="6" type="ORF">CpipJ_CPIJ006444</name>
</gene>
<feature type="compositionally biased region" description="Pro residues" evidence="4">
    <location>
        <begin position="160"/>
        <end position="170"/>
    </location>
</feature>
<evidence type="ECO:0000256" key="1">
    <source>
        <dbReference type="ARBA" id="ARBA00004496"/>
    </source>
</evidence>
<dbReference type="GO" id="GO:0005525">
    <property type="term" value="F:GTP binding"/>
    <property type="evidence" value="ECO:0007669"/>
    <property type="project" value="UniProtKB-KW"/>
</dbReference>
<dbReference type="STRING" id="7176.B0WHY3"/>
<name>B0WHY3_CULQU</name>
<dbReference type="VEuPathDB" id="VectorBase:CPIJ006444"/>
<organism>
    <name type="scientific">Culex quinquefasciatus</name>
    <name type="common">Southern house mosquito</name>
    <name type="synonym">Culex pungens</name>
    <dbReference type="NCBI Taxonomy" id="7176"/>
    <lineage>
        <taxon>Eukaryota</taxon>
        <taxon>Metazoa</taxon>
        <taxon>Ecdysozoa</taxon>
        <taxon>Arthropoda</taxon>
        <taxon>Hexapoda</taxon>
        <taxon>Insecta</taxon>
        <taxon>Pterygota</taxon>
        <taxon>Neoptera</taxon>
        <taxon>Endopterygota</taxon>
        <taxon>Diptera</taxon>
        <taxon>Nematocera</taxon>
        <taxon>Culicoidea</taxon>
        <taxon>Culicidae</taxon>
        <taxon>Culicinae</taxon>
        <taxon>Culicini</taxon>
        <taxon>Culex</taxon>
        <taxon>Culex</taxon>
    </lineage>
</organism>
<keyword evidence="6" id="KW-0648">Protein biosynthesis</keyword>
<evidence type="ECO:0000256" key="2">
    <source>
        <dbReference type="ARBA" id="ARBA00022741"/>
    </source>
</evidence>
<keyword evidence="3" id="KW-0342">GTP-binding</keyword>
<feature type="compositionally biased region" description="Polar residues" evidence="4">
    <location>
        <begin position="260"/>
        <end position="272"/>
    </location>
</feature>
<comment type="subcellular location">
    <subcellularLocation>
        <location evidence="1">Cytoplasm</location>
    </subcellularLocation>
</comment>
<evidence type="ECO:0000313" key="8">
    <source>
        <dbReference type="Proteomes" id="UP000002320"/>
    </source>
</evidence>
<accession>B0WHY3</accession>
<dbReference type="InterPro" id="IPR009001">
    <property type="entry name" value="Transl_elong_EF1A/Init_IF2_C"/>
</dbReference>
<keyword evidence="2" id="KW-0547">Nucleotide-binding</keyword>
<dbReference type="KEGG" id="cqu:CpipJ_CPIJ006444"/>
<sequence>MALKHIFLRQHFVYSPTRVRSLDGELVGLGSGPGPAPRTKARDNVIYSATKKELQLFCALLARLAQVAPSVTKCGRHSEKLSPRFNGRLVADEIFSRHDAAKVQSVNETGNKLFRPTTTSIPPVTDCAVLIVTAGTGEFDTEAIKRKRARLTASAKRTPPESPCICPPPGTETGVNKPGIAIVFAPVNLAAEVKSVVVLNHPGQISNGYTPVLDCHTVHIACEFSEIKEKVFHLSGKSRWAVARIAGGSDHDLAAGGLSGSKSQRSASTRKS</sequence>
<feature type="domain" description="GTP-eEF1A C-terminal" evidence="5">
    <location>
        <begin position="195"/>
        <end position="237"/>
    </location>
</feature>
<evidence type="ECO:0000256" key="4">
    <source>
        <dbReference type="SAM" id="MobiDB-lite"/>
    </source>
</evidence>
<dbReference type="Pfam" id="PF22594">
    <property type="entry name" value="GTP-eEF1A_C"/>
    <property type="match status" value="1"/>
</dbReference>
<dbReference type="Gene3D" id="2.40.30.10">
    <property type="entry name" value="Translation factors"/>
    <property type="match status" value="1"/>
</dbReference>
<dbReference type="InParanoid" id="B0WHY3"/>
<dbReference type="eggNOG" id="KOG0052">
    <property type="taxonomic scope" value="Eukaryota"/>
</dbReference>
<evidence type="ECO:0000313" key="7">
    <source>
        <dbReference type="EnsemblMetazoa" id="CPIJ006444-PA"/>
    </source>
</evidence>
<dbReference type="EnsemblMetazoa" id="CPIJ006444-RA">
    <property type="protein sequence ID" value="CPIJ006444-PA"/>
    <property type="gene ID" value="CPIJ006444"/>
</dbReference>
<dbReference type="HOGENOM" id="CLU_1023977_0_0_1"/>
<dbReference type="Proteomes" id="UP000002320">
    <property type="component" value="Unassembled WGS sequence"/>
</dbReference>
<proteinExistence type="predicted"/>
<evidence type="ECO:0000313" key="6">
    <source>
        <dbReference type="EMBL" id="EDS28065.1"/>
    </source>
</evidence>
<dbReference type="GO" id="GO:0003746">
    <property type="term" value="F:translation elongation factor activity"/>
    <property type="evidence" value="ECO:0007669"/>
    <property type="project" value="UniProtKB-KW"/>
</dbReference>
<dbReference type="EMBL" id="DS231941">
    <property type="protein sequence ID" value="EDS28065.1"/>
    <property type="molecule type" value="Genomic_DNA"/>
</dbReference>
<dbReference type="PANTHER" id="PTHR44830:SF1">
    <property type="entry name" value="TR-TYPE G DOMAIN-CONTAINING PROTEIN"/>
    <property type="match status" value="1"/>
</dbReference>
<protein>
    <submittedName>
        <fullName evidence="6 7">Elongation factor 1-alpha</fullName>
    </submittedName>
</protein>
<dbReference type="PANTHER" id="PTHR44830">
    <property type="entry name" value="ELONGATION FACTOR 1 ALPHA"/>
    <property type="match status" value="1"/>
</dbReference>
<reference evidence="6" key="1">
    <citation type="submission" date="2007-03" db="EMBL/GenBank/DDBJ databases">
        <title>Annotation of Culex pipiens quinquefasciatus.</title>
        <authorList>
            <consortium name="The Broad Institute Genome Sequencing Platform"/>
            <person name="Atkinson P.W."/>
            <person name="Hemingway J."/>
            <person name="Christensen B.M."/>
            <person name="Higgs S."/>
            <person name="Kodira C."/>
            <person name="Hannick L."/>
            <person name="Megy K."/>
            <person name="O'Leary S."/>
            <person name="Pearson M."/>
            <person name="Haas B.J."/>
            <person name="Mauceli E."/>
            <person name="Wortman J.R."/>
            <person name="Lee N.H."/>
            <person name="Guigo R."/>
            <person name="Stanke M."/>
            <person name="Alvarado L."/>
            <person name="Amedeo P."/>
            <person name="Antoine C.H."/>
            <person name="Arensburger P."/>
            <person name="Bidwell S.L."/>
            <person name="Crawford M."/>
            <person name="Camaro F."/>
            <person name="Devon K."/>
            <person name="Engels R."/>
            <person name="Hammond M."/>
            <person name="Howarth C."/>
            <person name="Koehrsen M."/>
            <person name="Lawson D."/>
            <person name="Montgomery P."/>
            <person name="Nene V."/>
            <person name="Nusbaum C."/>
            <person name="Puiu D."/>
            <person name="Romero-Severson J."/>
            <person name="Severson D.W."/>
            <person name="Shumway M."/>
            <person name="Sisk P."/>
            <person name="Stolte C."/>
            <person name="Zeng Q."/>
            <person name="Eisenstadt E."/>
            <person name="Fraser-Liggett C."/>
            <person name="Strausberg R."/>
            <person name="Galagan J."/>
            <person name="Birren B."/>
            <person name="Collins F.H."/>
        </authorList>
    </citation>
    <scope>NUCLEOTIDE SEQUENCE [LARGE SCALE GENOMIC DNA]</scope>
    <source>
        <strain evidence="6">JHB</strain>
    </source>
</reference>
<evidence type="ECO:0000259" key="5">
    <source>
        <dbReference type="Pfam" id="PF22594"/>
    </source>
</evidence>
<feature type="region of interest" description="Disordered" evidence="4">
    <location>
        <begin position="151"/>
        <end position="170"/>
    </location>
</feature>